<feature type="region of interest" description="Disordered" evidence="1">
    <location>
        <begin position="23"/>
        <end position="42"/>
    </location>
</feature>
<organism evidence="2 3">
    <name type="scientific">Trichonephila inaurata madagascariensis</name>
    <dbReference type="NCBI Taxonomy" id="2747483"/>
    <lineage>
        <taxon>Eukaryota</taxon>
        <taxon>Metazoa</taxon>
        <taxon>Ecdysozoa</taxon>
        <taxon>Arthropoda</taxon>
        <taxon>Chelicerata</taxon>
        <taxon>Arachnida</taxon>
        <taxon>Araneae</taxon>
        <taxon>Araneomorphae</taxon>
        <taxon>Entelegynae</taxon>
        <taxon>Araneoidea</taxon>
        <taxon>Nephilidae</taxon>
        <taxon>Trichonephila</taxon>
        <taxon>Trichonephila inaurata</taxon>
    </lineage>
</organism>
<proteinExistence type="predicted"/>
<accession>A0A8X6WYG6</accession>
<gene>
    <name evidence="2" type="ORF">TNIN_247431</name>
</gene>
<evidence type="ECO:0000313" key="3">
    <source>
        <dbReference type="Proteomes" id="UP000886998"/>
    </source>
</evidence>
<feature type="compositionally biased region" description="Acidic residues" evidence="1">
    <location>
        <begin position="23"/>
        <end position="34"/>
    </location>
</feature>
<dbReference type="Proteomes" id="UP000886998">
    <property type="component" value="Unassembled WGS sequence"/>
</dbReference>
<protein>
    <submittedName>
        <fullName evidence="2">Uncharacterized protein</fullName>
    </submittedName>
</protein>
<sequence length="86" mass="9976">MEERECLTLEGALEYFLEIDDDISESSTTDDNEQSDFNIISPDSDELMDKEHFYEDTLDENLEILKNIAGKIEIISKECRVSVCEY</sequence>
<dbReference type="EMBL" id="BMAV01003802">
    <property type="protein sequence ID" value="GFY43663.1"/>
    <property type="molecule type" value="Genomic_DNA"/>
</dbReference>
<evidence type="ECO:0000256" key="1">
    <source>
        <dbReference type="SAM" id="MobiDB-lite"/>
    </source>
</evidence>
<keyword evidence="3" id="KW-1185">Reference proteome</keyword>
<comment type="caution">
    <text evidence="2">The sequence shown here is derived from an EMBL/GenBank/DDBJ whole genome shotgun (WGS) entry which is preliminary data.</text>
</comment>
<evidence type="ECO:0000313" key="2">
    <source>
        <dbReference type="EMBL" id="GFY43663.1"/>
    </source>
</evidence>
<dbReference type="AlphaFoldDB" id="A0A8X6WYG6"/>
<reference evidence="2" key="1">
    <citation type="submission" date="2020-08" db="EMBL/GenBank/DDBJ databases">
        <title>Multicomponent nature underlies the extraordinary mechanical properties of spider dragline silk.</title>
        <authorList>
            <person name="Kono N."/>
            <person name="Nakamura H."/>
            <person name="Mori M."/>
            <person name="Yoshida Y."/>
            <person name="Ohtoshi R."/>
            <person name="Malay A.D."/>
            <person name="Moran D.A.P."/>
            <person name="Tomita M."/>
            <person name="Numata K."/>
            <person name="Arakawa K."/>
        </authorList>
    </citation>
    <scope>NUCLEOTIDE SEQUENCE</scope>
</reference>
<name>A0A8X6WYG6_9ARAC</name>